<evidence type="ECO:0000256" key="5">
    <source>
        <dbReference type="ARBA" id="ARBA00023136"/>
    </source>
</evidence>
<dbReference type="InterPro" id="IPR011701">
    <property type="entry name" value="MFS"/>
</dbReference>
<dbReference type="Gene3D" id="1.20.1250.20">
    <property type="entry name" value="MFS general substrate transporter like domains"/>
    <property type="match status" value="1"/>
</dbReference>
<dbReference type="AlphaFoldDB" id="A0A0D2CX56"/>
<evidence type="ECO:0000313" key="8">
    <source>
        <dbReference type="EMBL" id="KIW28194.1"/>
    </source>
</evidence>
<dbReference type="PANTHER" id="PTHR23504">
    <property type="entry name" value="MAJOR FACILITATOR SUPERFAMILY DOMAIN-CONTAINING PROTEIN 10"/>
    <property type="match status" value="1"/>
</dbReference>
<feature type="transmembrane region" description="Helical" evidence="6">
    <location>
        <begin position="193"/>
        <end position="215"/>
    </location>
</feature>
<feature type="transmembrane region" description="Helical" evidence="6">
    <location>
        <begin position="115"/>
        <end position="137"/>
    </location>
</feature>
<sequence>MPDQRQQTNHPGRDDDGYPYQQLTVLALCRLAEPIAFCSITAYTFVMVVDIKGEENASFYAGLLISAFAMAEASTAMIWGHISDRYGRKPIVLLGLAGVALSSLIFGFAKSYWVALMARVVGGLLNGNVAVMQTMVAEMVKRPEHEPTAYAVQPFVWSLGSIAGSALGGFTAQPARFYPHLFSSDGIFGEYPYLLPNLVAVAIIVIAIIQGCLFLEETNPVSRSSGTLVTVNSSDTIDETTPLRSRQRRESALSAFSTGPGGLTYVAESMPVAIDPAFDLRRPSVASIGSLKPLLKVGSQVEAVIEDEDDEQPVKPEQIRAFTKPVIMWTVALVVMSYHSMAFGSVLPIYLLDDPQRPARELDLKGGLGMTLHEVGTYLAAGSIMSLFFQAVVFPIFVAKLGVWKAVLSVTLLSPFIHTVVPFVSLLPKPGAGIYAVLAFQSFAGVVSFPTFLILLKNATPSPLVLGKVNELAMSACSAARTVGPPLVGIFYSSLGSAGAWWSCALVAIIGVIQFYFSPRPRDDDETILRRASTAAVEAPPMADLARSREE</sequence>
<feature type="transmembrane region" description="Helical" evidence="6">
    <location>
        <begin position="378"/>
        <end position="399"/>
    </location>
</feature>
<feature type="transmembrane region" description="Helical" evidence="6">
    <location>
        <begin position="433"/>
        <end position="456"/>
    </location>
</feature>
<reference evidence="8 9" key="1">
    <citation type="submission" date="2015-01" db="EMBL/GenBank/DDBJ databases">
        <title>The Genome Sequence of Cladophialophora immunda CBS83496.</title>
        <authorList>
            <consortium name="The Broad Institute Genomics Platform"/>
            <person name="Cuomo C."/>
            <person name="de Hoog S."/>
            <person name="Gorbushina A."/>
            <person name="Stielow B."/>
            <person name="Teixiera M."/>
            <person name="Abouelleil A."/>
            <person name="Chapman S.B."/>
            <person name="Priest M."/>
            <person name="Young S.K."/>
            <person name="Wortman J."/>
            <person name="Nusbaum C."/>
            <person name="Birren B."/>
        </authorList>
    </citation>
    <scope>NUCLEOTIDE SEQUENCE [LARGE SCALE GENOMIC DNA]</scope>
    <source>
        <strain evidence="8 9">CBS 83496</strain>
    </source>
</reference>
<evidence type="ECO:0000259" key="7">
    <source>
        <dbReference type="PROSITE" id="PS50850"/>
    </source>
</evidence>
<keyword evidence="2" id="KW-0813">Transport</keyword>
<dbReference type="PROSITE" id="PS50850">
    <property type="entry name" value="MFS"/>
    <property type="match status" value="1"/>
</dbReference>
<feature type="transmembrane region" description="Helical" evidence="6">
    <location>
        <begin position="326"/>
        <end position="351"/>
    </location>
</feature>
<organism evidence="8 9">
    <name type="scientific">Cladophialophora immunda</name>
    <dbReference type="NCBI Taxonomy" id="569365"/>
    <lineage>
        <taxon>Eukaryota</taxon>
        <taxon>Fungi</taxon>
        <taxon>Dikarya</taxon>
        <taxon>Ascomycota</taxon>
        <taxon>Pezizomycotina</taxon>
        <taxon>Eurotiomycetes</taxon>
        <taxon>Chaetothyriomycetidae</taxon>
        <taxon>Chaetothyriales</taxon>
        <taxon>Herpotrichiellaceae</taxon>
        <taxon>Cladophialophora</taxon>
    </lineage>
</organism>
<keyword evidence="9" id="KW-1185">Reference proteome</keyword>
<feature type="transmembrane region" description="Helical" evidence="6">
    <location>
        <begin position="58"/>
        <end position="79"/>
    </location>
</feature>
<keyword evidence="3 6" id="KW-0812">Transmembrane</keyword>
<evidence type="ECO:0000256" key="1">
    <source>
        <dbReference type="ARBA" id="ARBA00004141"/>
    </source>
</evidence>
<comment type="subcellular location">
    <subcellularLocation>
        <location evidence="1">Membrane</location>
        <topology evidence="1">Multi-pass membrane protein</topology>
    </subcellularLocation>
</comment>
<keyword evidence="4 6" id="KW-1133">Transmembrane helix</keyword>
<feature type="transmembrane region" description="Helical" evidence="6">
    <location>
        <begin position="406"/>
        <end position="427"/>
    </location>
</feature>
<dbReference type="InterPro" id="IPR036259">
    <property type="entry name" value="MFS_trans_sf"/>
</dbReference>
<evidence type="ECO:0000256" key="6">
    <source>
        <dbReference type="SAM" id="Phobius"/>
    </source>
</evidence>
<dbReference type="InterPro" id="IPR001958">
    <property type="entry name" value="Tet-R_TetA/multi-R_MdtG-like"/>
</dbReference>
<dbReference type="RefSeq" id="XP_016248410.1">
    <property type="nucleotide sequence ID" value="XM_016394991.1"/>
</dbReference>
<dbReference type="InterPro" id="IPR020846">
    <property type="entry name" value="MFS_dom"/>
</dbReference>
<dbReference type="GO" id="GO:0022857">
    <property type="term" value="F:transmembrane transporter activity"/>
    <property type="evidence" value="ECO:0007669"/>
    <property type="project" value="InterPro"/>
</dbReference>
<dbReference type="EMBL" id="KN847043">
    <property type="protein sequence ID" value="KIW28194.1"/>
    <property type="molecule type" value="Genomic_DNA"/>
</dbReference>
<gene>
    <name evidence="8" type="ORF">PV07_07875</name>
</gene>
<dbReference type="PANTHER" id="PTHR23504:SF2">
    <property type="entry name" value="TRANSPORTER, PUTATIVE (AFU_ORTHOLOGUE AFUA_8G04150)-RELATED"/>
    <property type="match status" value="1"/>
</dbReference>
<feature type="transmembrane region" description="Helical" evidence="6">
    <location>
        <begin position="91"/>
        <end position="109"/>
    </location>
</feature>
<feature type="transmembrane region" description="Helical" evidence="6">
    <location>
        <begin position="149"/>
        <end position="173"/>
    </location>
</feature>
<dbReference type="Pfam" id="PF07690">
    <property type="entry name" value="MFS_1"/>
    <property type="match status" value="1"/>
</dbReference>
<dbReference type="OrthoDB" id="10262656at2759"/>
<proteinExistence type="predicted"/>
<feature type="domain" description="Major facilitator superfamily (MFS) profile" evidence="7">
    <location>
        <begin position="22"/>
        <end position="523"/>
    </location>
</feature>
<feature type="transmembrane region" description="Helical" evidence="6">
    <location>
        <begin position="23"/>
        <end position="46"/>
    </location>
</feature>
<evidence type="ECO:0000256" key="2">
    <source>
        <dbReference type="ARBA" id="ARBA00022448"/>
    </source>
</evidence>
<dbReference type="GeneID" id="27347069"/>
<keyword evidence="5 6" id="KW-0472">Membrane</keyword>
<evidence type="ECO:0000313" key="9">
    <source>
        <dbReference type="Proteomes" id="UP000054466"/>
    </source>
</evidence>
<accession>A0A0D2CX56</accession>
<protein>
    <recommendedName>
        <fullName evidence="7">Major facilitator superfamily (MFS) profile domain-containing protein</fullName>
    </recommendedName>
</protein>
<dbReference type="GO" id="GO:0016020">
    <property type="term" value="C:membrane"/>
    <property type="evidence" value="ECO:0007669"/>
    <property type="project" value="UniProtKB-SubCell"/>
</dbReference>
<dbReference type="VEuPathDB" id="FungiDB:PV07_07875"/>
<evidence type="ECO:0000256" key="3">
    <source>
        <dbReference type="ARBA" id="ARBA00022692"/>
    </source>
</evidence>
<name>A0A0D2CX56_9EURO</name>
<evidence type="ECO:0000256" key="4">
    <source>
        <dbReference type="ARBA" id="ARBA00022989"/>
    </source>
</evidence>
<feature type="transmembrane region" description="Helical" evidence="6">
    <location>
        <begin position="499"/>
        <end position="517"/>
    </location>
</feature>
<dbReference type="PRINTS" id="PR01035">
    <property type="entry name" value="TCRTETA"/>
</dbReference>
<dbReference type="HOGENOM" id="CLU_001265_54_5_1"/>
<dbReference type="Proteomes" id="UP000054466">
    <property type="component" value="Unassembled WGS sequence"/>
</dbReference>
<dbReference type="SUPFAM" id="SSF103473">
    <property type="entry name" value="MFS general substrate transporter"/>
    <property type="match status" value="1"/>
</dbReference>